<dbReference type="EMBL" id="SNRX01000223">
    <property type="protein sequence ID" value="KAA6299815.1"/>
    <property type="molecule type" value="Genomic_DNA"/>
</dbReference>
<dbReference type="InterPro" id="IPR011050">
    <property type="entry name" value="Pectin_lyase_fold/virulence"/>
</dbReference>
<evidence type="ECO:0000256" key="1">
    <source>
        <dbReference type="SAM" id="SignalP"/>
    </source>
</evidence>
<proteinExistence type="predicted"/>
<organism evidence="2 3">
    <name type="scientific">Candidatus Ordinivivax streblomastigis</name>
    <dbReference type="NCBI Taxonomy" id="2540710"/>
    <lineage>
        <taxon>Bacteria</taxon>
        <taxon>Pseudomonadati</taxon>
        <taxon>Bacteroidota</taxon>
        <taxon>Bacteroidia</taxon>
        <taxon>Bacteroidales</taxon>
        <taxon>Candidatus Ordinivivax</taxon>
    </lineage>
</organism>
<accession>A0A5M8NXR3</accession>
<reference evidence="2 3" key="1">
    <citation type="submission" date="2019-03" db="EMBL/GenBank/DDBJ databases">
        <title>Single cell metagenomics reveals metabolic interactions within the superorganism composed of flagellate Streblomastix strix and complex community of Bacteroidetes bacteria on its surface.</title>
        <authorList>
            <person name="Treitli S.C."/>
            <person name="Kolisko M."/>
            <person name="Husnik F."/>
            <person name="Keeling P."/>
            <person name="Hampl V."/>
        </authorList>
    </citation>
    <scope>NUCLEOTIDE SEQUENCE [LARGE SCALE GENOMIC DNA]</scope>
    <source>
        <strain evidence="2">St1</strain>
    </source>
</reference>
<feature type="signal peptide" evidence="1">
    <location>
        <begin position="1"/>
        <end position="26"/>
    </location>
</feature>
<keyword evidence="1" id="KW-0732">Signal</keyword>
<evidence type="ECO:0000313" key="2">
    <source>
        <dbReference type="EMBL" id="KAA6299815.1"/>
    </source>
</evidence>
<comment type="caution">
    <text evidence="2">The sequence shown here is derived from an EMBL/GenBank/DDBJ whole genome shotgun (WGS) entry which is preliminary data.</text>
</comment>
<protein>
    <submittedName>
        <fullName evidence="2">Uncharacterized protein</fullName>
    </submittedName>
</protein>
<gene>
    <name evidence="2" type="ORF">EZS26_004045</name>
</gene>
<dbReference type="AlphaFoldDB" id="A0A5M8NXR3"/>
<dbReference type="Proteomes" id="UP000324575">
    <property type="component" value="Unassembled WGS sequence"/>
</dbReference>
<evidence type="ECO:0000313" key="3">
    <source>
        <dbReference type="Proteomes" id="UP000324575"/>
    </source>
</evidence>
<feature type="chain" id="PRO_5024404549" evidence="1">
    <location>
        <begin position="27"/>
        <end position="81"/>
    </location>
</feature>
<dbReference type="SUPFAM" id="SSF51126">
    <property type="entry name" value="Pectin lyase-like"/>
    <property type="match status" value="1"/>
</dbReference>
<sequence>MIKQIEKIRWMIVGVLLFSVSCDAEAKALQEEVNDPHAEWYPHKELLVVAQDNSGDYTTLREAFQALPNDSEIWTTIQVKR</sequence>
<dbReference type="InterPro" id="IPR012334">
    <property type="entry name" value="Pectin_lyas_fold"/>
</dbReference>
<dbReference type="PROSITE" id="PS51257">
    <property type="entry name" value="PROKAR_LIPOPROTEIN"/>
    <property type="match status" value="1"/>
</dbReference>
<dbReference type="Gene3D" id="2.160.20.10">
    <property type="entry name" value="Single-stranded right-handed beta-helix, Pectin lyase-like"/>
    <property type="match status" value="1"/>
</dbReference>
<feature type="non-terminal residue" evidence="2">
    <location>
        <position position="81"/>
    </location>
</feature>
<name>A0A5M8NXR3_9BACT</name>